<dbReference type="Gene3D" id="1.10.260.40">
    <property type="entry name" value="lambda repressor-like DNA-binding domains"/>
    <property type="match status" value="1"/>
</dbReference>
<protein>
    <submittedName>
        <fullName evidence="2">Helix-turn-helix domain-containing protein</fullName>
    </submittedName>
</protein>
<dbReference type="InterPro" id="IPR001387">
    <property type="entry name" value="Cro/C1-type_HTH"/>
</dbReference>
<feature type="domain" description="HTH cro/C1-type" evidence="1">
    <location>
        <begin position="21"/>
        <end position="63"/>
    </location>
</feature>
<dbReference type="GO" id="GO:0003677">
    <property type="term" value="F:DNA binding"/>
    <property type="evidence" value="ECO:0007669"/>
    <property type="project" value="InterPro"/>
</dbReference>
<dbReference type="RefSeq" id="WP_161154550.1">
    <property type="nucleotide sequence ID" value="NZ_WEKT01000011.1"/>
</dbReference>
<evidence type="ECO:0000313" key="3">
    <source>
        <dbReference type="Proteomes" id="UP000462621"/>
    </source>
</evidence>
<dbReference type="InterPro" id="IPR010982">
    <property type="entry name" value="Lambda_DNA-bd_dom_sf"/>
</dbReference>
<dbReference type="EMBL" id="WEKT01000011">
    <property type="protein sequence ID" value="MZI93251.1"/>
    <property type="molecule type" value="Genomic_DNA"/>
</dbReference>
<dbReference type="CDD" id="cd00093">
    <property type="entry name" value="HTH_XRE"/>
    <property type="match status" value="1"/>
</dbReference>
<accession>A0A7X4LJZ5</accession>
<name>A0A7X4LJZ5_9VIBR</name>
<sequence>MTETSIAQRINDAITQNGGYQKVSDTTGISVSTLVRAAKGKTEPKLKDVIAICEATGVPLNFIAYGRIESSPLEKPLQEIQKGLSLMNEAILSDRLRELEQKIDKLNKNS</sequence>
<keyword evidence="3" id="KW-1185">Reference proteome</keyword>
<gene>
    <name evidence="2" type="ORF">F9817_08580</name>
</gene>
<dbReference type="AlphaFoldDB" id="A0A7X4LJZ5"/>
<dbReference type="Pfam" id="PF01381">
    <property type="entry name" value="HTH_3"/>
    <property type="match status" value="1"/>
</dbReference>
<comment type="caution">
    <text evidence="2">The sequence shown here is derived from an EMBL/GenBank/DDBJ whole genome shotgun (WGS) entry which is preliminary data.</text>
</comment>
<dbReference type="Proteomes" id="UP000462621">
    <property type="component" value="Unassembled WGS sequence"/>
</dbReference>
<evidence type="ECO:0000259" key="1">
    <source>
        <dbReference type="PROSITE" id="PS50943"/>
    </source>
</evidence>
<reference evidence="2 3" key="1">
    <citation type="submission" date="2019-10" db="EMBL/GenBank/DDBJ databases">
        <title>Vibrio sp. nov. isolated from a shrimp pond.</title>
        <authorList>
            <person name="Gomez-Gil B."/>
            <person name="Enciso-Ibarra J."/>
            <person name="Enciso-Ibarra K."/>
            <person name="Bolan-Mejia C."/>
        </authorList>
    </citation>
    <scope>NUCLEOTIDE SEQUENCE [LARGE SCALE GENOMIC DNA]</scope>
    <source>
        <strain evidence="2 3">CAIM 722</strain>
    </source>
</reference>
<organism evidence="2 3">
    <name type="scientific">Vibrio eleionomae</name>
    <dbReference type="NCBI Taxonomy" id="2653505"/>
    <lineage>
        <taxon>Bacteria</taxon>
        <taxon>Pseudomonadati</taxon>
        <taxon>Pseudomonadota</taxon>
        <taxon>Gammaproteobacteria</taxon>
        <taxon>Vibrionales</taxon>
        <taxon>Vibrionaceae</taxon>
        <taxon>Vibrio</taxon>
    </lineage>
</organism>
<dbReference type="SUPFAM" id="SSF47413">
    <property type="entry name" value="lambda repressor-like DNA-binding domains"/>
    <property type="match status" value="1"/>
</dbReference>
<dbReference type="PROSITE" id="PS50943">
    <property type="entry name" value="HTH_CROC1"/>
    <property type="match status" value="1"/>
</dbReference>
<proteinExistence type="predicted"/>
<evidence type="ECO:0000313" key="2">
    <source>
        <dbReference type="EMBL" id="MZI93251.1"/>
    </source>
</evidence>